<feature type="compositionally biased region" description="Gly residues" evidence="1">
    <location>
        <begin position="24"/>
        <end position="39"/>
    </location>
</feature>
<organism evidence="2">
    <name type="scientific">uncultured Caudovirales phage</name>
    <dbReference type="NCBI Taxonomy" id="2100421"/>
    <lineage>
        <taxon>Viruses</taxon>
        <taxon>Duplodnaviria</taxon>
        <taxon>Heunggongvirae</taxon>
        <taxon>Uroviricota</taxon>
        <taxon>Caudoviricetes</taxon>
        <taxon>Peduoviridae</taxon>
        <taxon>Maltschvirus</taxon>
        <taxon>Maltschvirus maltsch</taxon>
    </lineage>
</organism>
<evidence type="ECO:0008006" key="3">
    <source>
        <dbReference type="Google" id="ProtNLM"/>
    </source>
</evidence>
<sequence length="241" mass="25088">MRTSRINFIRPEYGFYHGPEDGKGGGAPAGGAPAGGAPAGGAPAEGAEPEPTTGTITEAALQERLARQQRQFEAQRQGDRAQWEQDLAAFHKAENATAEETANAARDAALGTATAAERKALATSVESAALRLALTAGVNPKRSAKFLRLLTLDPAKVAPGGAIDEDEIAALIADELKDSPEFAGEGTPAPKAPEGSPADHSGGGGGAEKIWTRAQVDALSIEEFDKHEEVIMDQMRRGLVK</sequence>
<dbReference type="EMBL" id="LR797310">
    <property type="protein sequence ID" value="CAB4202068.1"/>
    <property type="molecule type" value="Genomic_DNA"/>
</dbReference>
<accession>A0A6J5RUD2</accession>
<gene>
    <name evidence="2" type="ORF">UFOVP1360_47</name>
</gene>
<name>A0A6J5RUD2_9CAUD</name>
<feature type="compositionally biased region" description="Low complexity" evidence="1">
    <location>
        <begin position="40"/>
        <end position="55"/>
    </location>
</feature>
<feature type="region of interest" description="Disordered" evidence="1">
    <location>
        <begin position="1"/>
        <end position="55"/>
    </location>
</feature>
<reference evidence="2" key="1">
    <citation type="submission" date="2020-05" db="EMBL/GenBank/DDBJ databases">
        <authorList>
            <person name="Chiriac C."/>
            <person name="Salcher M."/>
            <person name="Ghai R."/>
            <person name="Kavagutti S V."/>
        </authorList>
    </citation>
    <scope>NUCLEOTIDE SEQUENCE</scope>
</reference>
<evidence type="ECO:0000313" key="2">
    <source>
        <dbReference type="EMBL" id="CAB4202068.1"/>
    </source>
</evidence>
<protein>
    <recommendedName>
        <fullName evidence="3">Scaffolding protein</fullName>
    </recommendedName>
</protein>
<proteinExistence type="predicted"/>
<feature type="region of interest" description="Disordered" evidence="1">
    <location>
        <begin position="176"/>
        <end position="209"/>
    </location>
</feature>
<evidence type="ECO:0000256" key="1">
    <source>
        <dbReference type="SAM" id="MobiDB-lite"/>
    </source>
</evidence>